<evidence type="ECO:0000313" key="1">
    <source>
        <dbReference type="EMBL" id="KIM98686.1"/>
    </source>
</evidence>
<gene>
    <name evidence="1" type="ORF">OIDMADRAFT_147117</name>
</gene>
<organism evidence="1 2">
    <name type="scientific">Oidiodendron maius (strain Zn)</name>
    <dbReference type="NCBI Taxonomy" id="913774"/>
    <lineage>
        <taxon>Eukaryota</taxon>
        <taxon>Fungi</taxon>
        <taxon>Dikarya</taxon>
        <taxon>Ascomycota</taxon>
        <taxon>Pezizomycotina</taxon>
        <taxon>Leotiomycetes</taxon>
        <taxon>Leotiomycetes incertae sedis</taxon>
        <taxon>Myxotrichaceae</taxon>
        <taxon>Oidiodendron</taxon>
    </lineage>
</organism>
<proteinExistence type="predicted"/>
<name>A0A0C3H8J6_OIDMZ</name>
<evidence type="ECO:0000313" key="2">
    <source>
        <dbReference type="Proteomes" id="UP000054321"/>
    </source>
</evidence>
<dbReference type="AlphaFoldDB" id="A0A0C3H8J6"/>
<dbReference type="EMBL" id="KN832880">
    <property type="protein sequence ID" value="KIM98686.1"/>
    <property type="molecule type" value="Genomic_DNA"/>
</dbReference>
<dbReference type="HOGENOM" id="CLU_1315748_0_0_1"/>
<reference evidence="2" key="2">
    <citation type="submission" date="2015-01" db="EMBL/GenBank/DDBJ databases">
        <title>Evolutionary Origins and Diversification of the Mycorrhizal Mutualists.</title>
        <authorList>
            <consortium name="DOE Joint Genome Institute"/>
            <consortium name="Mycorrhizal Genomics Consortium"/>
            <person name="Kohler A."/>
            <person name="Kuo A."/>
            <person name="Nagy L.G."/>
            <person name="Floudas D."/>
            <person name="Copeland A."/>
            <person name="Barry K.W."/>
            <person name="Cichocki N."/>
            <person name="Veneault-Fourrey C."/>
            <person name="LaButti K."/>
            <person name="Lindquist E.A."/>
            <person name="Lipzen A."/>
            <person name="Lundell T."/>
            <person name="Morin E."/>
            <person name="Murat C."/>
            <person name="Riley R."/>
            <person name="Ohm R."/>
            <person name="Sun H."/>
            <person name="Tunlid A."/>
            <person name="Henrissat B."/>
            <person name="Grigoriev I.V."/>
            <person name="Hibbett D.S."/>
            <person name="Martin F."/>
        </authorList>
    </citation>
    <scope>NUCLEOTIDE SEQUENCE [LARGE SCALE GENOMIC DNA]</scope>
    <source>
        <strain evidence="2">Zn</strain>
    </source>
</reference>
<protein>
    <submittedName>
        <fullName evidence="1">Uncharacterized protein</fullName>
    </submittedName>
</protein>
<keyword evidence="2" id="KW-1185">Reference proteome</keyword>
<accession>A0A0C3H8J6</accession>
<sequence>MLPTTERWFIGPQPRMELELRAGDLIFLRPPVSTRSARACSKWIRLESWSRSVERANKLGLFRLRTGLRGRHVIFQWCFQQDGDRDRGWIAIIYRDFFPDRSLGPLQISIVRVTWRTLNSEQRGESELDEVHWYHFPLRTVPGDFIAGEWPPDTDRACCSYIMMTPKDSWELKGGRHMPIIRVTTERRMMDNGVVIDLVDFQAPEVRPP</sequence>
<reference evidence="1 2" key="1">
    <citation type="submission" date="2014-04" db="EMBL/GenBank/DDBJ databases">
        <authorList>
            <consortium name="DOE Joint Genome Institute"/>
            <person name="Kuo A."/>
            <person name="Martino E."/>
            <person name="Perotto S."/>
            <person name="Kohler A."/>
            <person name="Nagy L.G."/>
            <person name="Floudas D."/>
            <person name="Copeland A."/>
            <person name="Barry K.W."/>
            <person name="Cichocki N."/>
            <person name="Veneault-Fourrey C."/>
            <person name="LaButti K."/>
            <person name="Lindquist E.A."/>
            <person name="Lipzen A."/>
            <person name="Lundell T."/>
            <person name="Morin E."/>
            <person name="Murat C."/>
            <person name="Sun H."/>
            <person name="Tunlid A."/>
            <person name="Henrissat B."/>
            <person name="Grigoriev I.V."/>
            <person name="Hibbett D.S."/>
            <person name="Martin F."/>
            <person name="Nordberg H.P."/>
            <person name="Cantor M.N."/>
            <person name="Hua S.X."/>
        </authorList>
    </citation>
    <scope>NUCLEOTIDE SEQUENCE [LARGE SCALE GENOMIC DNA]</scope>
    <source>
        <strain evidence="1 2">Zn</strain>
    </source>
</reference>
<dbReference type="Proteomes" id="UP000054321">
    <property type="component" value="Unassembled WGS sequence"/>
</dbReference>
<dbReference type="InParanoid" id="A0A0C3H8J6"/>